<dbReference type="Gene3D" id="3.20.20.70">
    <property type="entry name" value="Aldolase class I"/>
    <property type="match status" value="1"/>
</dbReference>
<evidence type="ECO:0000313" key="10">
    <source>
        <dbReference type="EMBL" id="KJJ37919.1"/>
    </source>
</evidence>
<keyword evidence="4 8" id="KW-0822">Tryptophan biosynthesis</keyword>
<keyword evidence="6 8" id="KW-0456">Lyase</keyword>
<comment type="subunit">
    <text evidence="2 8">Tetramer of two alpha and two beta chains.</text>
</comment>
<evidence type="ECO:0000256" key="8">
    <source>
        <dbReference type="HAMAP-Rule" id="MF_00131"/>
    </source>
</evidence>
<dbReference type="PANTHER" id="PTHR43406">
    <property type="entry name" value="TRYPTOPHAN SYNTHASE, ALPHA CHAIN"/>
    <property type="match status" value="1"/>
</dbReference>
<dbReference type="PANTHER" id="PTHR43406:SF1">
    <property type="entry name" value="TRYPTOPHAN SYNTHASE ALPHA CHAIN, CHLOROPLASTIC"/>
    <property type="match status" value="1"/>
</dbReference>
<keyword evidence="5 8" id="KW-0057">Aromatic amino acid biosynthesis</keyword>
<dbReference type="Proteomes" id="UP000033497">
    <property type="component" value="Unassembled WGS sequence"/>
</dbReference>
<dbReference type="PROSITE" id="PS00167">
    <property type="entry name" value="TRP_SYNTHASE_ALPHA"/>
    <property type="match status" value="1"/>
</dbReference>
<evidence type="ECO:0000256" key="3">
    <source>
        <dbReference type="ARBA" id="ARBA00022605"/>
    </source>
</evidence>
<dbReference type="CDD" id="cd04724">
    <property type="entry name" value="Tryptophan_synthase_alpha"/>
    <property type="match status" value="1"/>
</dbReference>
<keyword evidence="3 8" id="KW-0028">Amino-acid biosynthesis</keyword>
<feature type="active site" description="Proton acceptor" evidence="8">
    <location>
        <position position="59"/>
    </location>
</feature>
<evidence type="ECO:0000256" key="2">
    <source>
        <dbReference type="ARBA" id="ARBA00011270"/>
    </source>
</evidence>
<dbReference type="SUPFAM" id="SSF51366">
    <property type="entry name" value="Ribulose-phoshate binding barrel"/>
    <property type="match status" value="1"/>
</dbReference>
<comment type="catalytic activity">
    <reaction evidence="7 8">
        <text>(1S,2R)-1-C-(indol-3-yl)glycerol 3-phosphate + L-serine = D-glyceraldehyde 3-phosphate + L-tryptophan + H2O</text>
        <dbReference type="Rhea" id="RHEA:10532"/>
        <dbReference type="ChEBI" id="CHEBI:15377"/>
        <dbReference type="ChEBI" id="CHEBI:33384"/>
        <dbReference type="ChEBI" id="CHEBI:57912"/>
        <dbReference type="ChEBI" id="CHEBI:58866"/>
        <dbReference type="ChEBI" id="CHEBI:59776"/>
        <dbReference type="EC" id="4.2.1.20"/>
    </reaction>
</comment>
<comment type="similarity">
    <text evidence="8 9">Belongs to the TrpA family.</text>
</comment>
<dbReference type="HAMAP" id="MF_00131">
    <property type="entry name" value="Trp_synth_alpha"/>
    <property type="match status" value="1"/>
</dbReference>
<organism evidence="10 11">
    <name type="scientific">Aequorivita vladivostokensis</name>
    <dbReference type="NCBI Taxonomy" id="171194"/>
    <lineage>
        <taxon>Bacteria</taxon>
        <taxon>Pseudomonadati</taxon>
        <taxon>Bacteroidota</taxon>
        <taxon>Flavobacteriia</taxon>
        <taxon>Flavobacteriales</taxon>
        <taxon>Flavobacteriaceae</taxon>
        <taxon>Aequorivita</taxon>
    </lineage>
</organism>
<evidence type="ECO:0000256" key="9">
    <source>
        <dbReference type="RuleBase" id="RU003662"/>
    </source>
</evidence>
<name>A0ABR5DGS1_9FLAO</name>
<accession>A0ABR5DGS1</accession>
<comment type="pathway">
    <text evidence="1 8">Amino-acid biosynthesis; L-tryptophan biosynthesis; L-tryptophan from chorismate: step 5/5.</text>
</comment>
<evidence type="ECO:0000313" key="11">
    <source>
        <dbReference type="Proteomes" id="UP000033497"/>
    </source>
</evidence>
<dbReference type="InterPro" id="IPR013785">
    <property type="entry name" value="Aldolase_TIM"/>
</dbReference>
<gene>
    <name evidence="8" type="primary">trpA</name>
    <name evidence="10" type="ORF">MB09_11375</name>
</gene>
<reference evidence="10 11" key="1">
    <citation type="submission" date="2014-10" db="EMBL/GenBank/DDBJ databases">
        <title>Genome sequencing of Vitellibacter vladivostokensis KMM 3516.</title>
        <authorList>
            <person name="Thevarajoo S."/>
            <person name="Selvaratnam C."/>
            <person name="Goh K.M."/>
            <person name="Chong C.S."/>
        </authorList>
    </citation>
    <scope>NUCLEOTIDE SEQUENCE [LARGE SCALE GENOMIC DNA]</scope>
    <source>
        <strain evidence="10 11">KMM 3516</strain>
    </source>
</reference>
<dbReference type="Pfam" id="PF00290">
    <property type="entry name" value="Trp_syntA"/>
    <property type="match status" value="1"/>
</dbReference>
<dbReference type="InterPro" id="IPR002028">
    <property type="entry name" value="Trp_synthase_suA"/>
</dbReference>
<comment type="function">
    <text evidence="8">The alpha subunit is responsible for the aldol cleavage of indoleglycerol phosphate to indole and glyceraldehyde 3-phosphate.</text>
</comment>
<dbReference type="RefSeq" id="WP_045081030.1">
    <property type="nucleotide sequence ID" value="NZ_JSVU01000007.1"/>
</dbReference>
<sequence>MNRIQSKLSENNLPAKLLSIYFTAGYPKLDDTVEILQQLEKNGVDMVEIGLPFSDPLADGPTIQASSQTALKNGMTTDLLFRQLKDIRKTVSIPLILMGYFNPVLQFGVENFCKKCAEIGIDGLILPDLPLAEYEEHYAEIFRKYNLINIFLITPQTSEERIRQIDAASEGFIYMVSSASVTGSSSGFGEEQENYFKRIASLSLKNPQIIGFGINNSETFQQATKHAKGAIIGSAFIKMLSAKGIAGISAFISAIRKV</sequence>
<evidence type="ECO:0000256" key="7">
    <source>
        <dbReference type="ARBA" id="ARBA00049047"/>
    </source>
</evidence>
<evidence type="ECO:0000256" key="1">
    <source>
        <dbReference type="ARBA" id="ARBA00004733"/>
    </source>
</evidence>
<evidence type="ECO:0000256" key="4">
    <source>
        <dbReference type="ARBA" id="ARBA00022822"/>
    </source>
</evidence>
<dbReference type="EMBL" id="JSVU01000007">
    <property type="protein sequence ID" value="KJJ37919.1"/>
    <property type="molecule type" value="Genomic_DNA"/>
</dbReference>
<dbReference type="InterPro" id="IPR011060">
    <property type="entry name" value="RibuloseP-bd_barrel"/>
</dbReference>
<evidence type="ECO:0000256" key="6">
    <source>
        <dbReference type="ARBA" id="ARBA00023239"/>
    </source>
</evidence>
<dbReference type="InterPro" id="IPR018204">
    <property type="entry name" value="Trp_synthase_alpha_AS"/>
</dbReference>
<protein>
    <recommendedName>
        <fullName evidence="8">Tryptophan synthase alpha chain</fullName>
        <ecNumber evidence="8">4.2.1.20</ecNumber>
    </recommendedName>
</protein>
<dbReference type="EC" id="4.2.1.20" evidence="8"/>
<proteinExistence type="inferred from homology"/>
<keyword evidence="11" id="KW-1185">Reference proteome</keyword>
<evidence type="ECO:0000256" key="5">
    <source>
        <dbReference type="ARBA" id="ARBA00023141"/>
    </source>
</evidence>
<comment type="caution">
    <text evidence="10">The sequence shown here is derived from an EMBL/GenBank/DDBJ whole genome shotgun (WGS) entry which is preliminary data.</text>
</comment>
<dbReference type="NCBIfam" id="TIGR00262">
    <property type="entry name" value="trpA"/>
    <property type="match status" value="1"/>
</dbReference>
<feature type="active site" description="Proton acceptor" evidence="8">
    <location>
        <position position="48"/>
    </location>
</feature>